<name>A0A9D2NTC1_9FIRM</name>
<evidence type="ECO:0000256" key="9">
    <source>
        <dbReference type="PROSITE-ProRule" id="PRU01091"/>
    </source>
</evidence>
<dbReference type="GO" id="GO:0006355">
    <property type="term" value="P:regulation of DNA-templated transcription"/>
    <property type="evidence" value="ECO:0007669"/>
    <property type="project" value="InterPro"/>
</dbReference>
<evidence type="ECO:0000313" key="12">
    <source>
        <dbReference type="EMBL" id="HJC38256.1"/>
    </source>
</evidence>
<dbReference type="Pfam" id="PF00486">
    <property type="entry name" value="Trans_reg_C"/>
    <property type="match status" value="1"/>
</dbReference>
<keyword evidence="5 9" id="KW-0238">DNA-binding</keyword>
<dbReference type="Proteomes" id="UP000823894">
    <property type="component" value="Unassembled WGS sequence"/>
</dbReference>
<dbReference type="CDD" id="cd00383">
    <property type="entry name" value="trans_reg_C"/>
    <property type="match status" value="1"/>
</dbReference>
<feature type="modified residue" description="4-aspartylphosphate" evidence="8">
    <location>
        <position position="22"/>
    </location>
</feature>
<feature type="DNA-binding region" description="OmpR/PhoB-type" evidence="9">
    <location>
        <begin position="93"/>
        <end position="191"/>
    </location>
</feature>
<evidence type="ECO:0000256" key="5">
    <source>
        <dbReference type="ARBA" id="ARBA00023125"/>
    </source>
</evidence>
<dbReference type="CDD" id="cd17574">
    <property type="entry name" value="REC_OmpR"/>
    <property type="match status" value="1"/>
</dbReference>
<sequence length="202" mass="22601">LQAFDHTAGEIIRQEPDLVLLDVNLPGMNGFDICRELKKSGIGPVLVLTSRDTLKDELHALVLGADEYLTKPCRKERLLARIENLLRRYEINRNILDGGGFRYDRNTHTLFQQGHSILLAENQGIILGELMVHGGEIVSKAALCTALWGTSEYIDENALQVNMTRLKKTLAGLGLKHHIETVRGQGYRFVKERADKESGGLE</sequence>
<dbReference type="Gene3D" id="3.40.50.2300">
    <property type="match status" value="1"/>
</dbReference>
<gene>
    <name evidence="12" type="ORF">H9757_04240</name>
</gene>
<dbReference type="InterPro" id="IPR001867">
    <property type="entry name" value="OmpR/PhoB-type_DNA-bd"/>
</dbReference>
<dbReference type="PANTHER" id="PTHR48111:SF40">
    <property type="entry name" value="PHOSPHATE REGULON TRANSCRIPTIONAL REGULATORY PROTEIN PHOB"/>
    <property type="match status" value="1"/>
</dbReference>
<keyword evidence="3" id="KW-0902">Two-component regulatory system</keyword>
<evidence type="ECO:0000259" key="11">
    <source>
        <dbReference type="PROSITE" id="PS51755"/>
    </source>
</evidence>
<feature type="non-terminal residue" evidence="12">
    <location>
        <position position="1"/>
    </location>
</feature>
<dbReference type="EMBL" id="DWWK01000052">
    <property type="protein sequence ID" value="HJC38256.1"/>
    <property type="molecule type" value="Genomic_DNA"/>
</dbReference>
<dbReference type="SUPFAM" id="SSF46894">
    <property type="entry name" value="C-terminal effector domain of the bipartite response regulators"/>
    <property type="match status" value="1"/>
</dbReference>
<keyword evidence="4" id="KW-0805">Transcription regulation</keyword>
<dbReference type="GO" id="GO:0000976">
    <property type="term" value="F:transcription cis-regulatory region binding"/>
    <property type="evidence" value="ECO:0007669"/>
    <property type="project" value="TreeGrafter"/>
</dbReference>
<dbReference type="PANTHER" id="PTHR48111">
    <property type="entry name" value="REGULATOR OF RPOS"/>
    <property type="match status" value="1"/>
</dbReference>
<dbReference type="SMART" id="SM00448">
    <property type="entry name" value="REC"/>
    <property type="match status" value="1"/>
</dbReference>
<evidence type="ECO:0000256" key="6">
    <source>
        <dbReference type="ARBA" id="ARBA00023163"/>
    </source>
</evidence>
<evidence type="ECO:0000256" key="7">
    <source>
        <dbReference type="ARBA" id="ARBA00024867"/>
    </source>
</evidence>
<dbReference type="AlphaFoldDB" id="A0A9D2NTC1"/>
<dbReference type="InterPro" id="IPR016032">
    <property type="entry name" value="Sig_transdc_resp-reg_C-effctor"/>
</dbReference>
<proteinExistence type="predicted"/>
<comment type="caution">
    <text evidence="12">The sequence shown here is derived from an EMBL/GenBank/DDBJ whole genome shotgun (WGS) entry which is preliminary data.</text>
</comment>
<dbReference type="SMART" id="SM00862">
    <property type="entry name" value="Trans_reg_C"/>
    <property type="match status" value="1"/>
</dbReference>
<dbReference type="InterPro" id="IPR001789">
    <property type="entry name" value="Sig_transdc_resp-reg_receiver"/>
</dbReference>
<reference evidence="12" key="1">
    <citation type="journal article" date="2021" name="PeerJ">
        <title>Extensive microbial diversity within the chicken gut microbiome revealed by metagenomics and culture.</title>
        <authorList>
            <person name="Gilroy R."/>
            <person name="Ravi A."/>
            <person name="Getino M."/>
            <person name="Pursley I."/>
            <person name="Horton D.L."/>
            <person name="Alikhan N.F."/>
            <person name="Baker D."/>
            <person name="Gharbi K."/>
            <person name="Hall N."/>
            <person name="Watson M."/>
            <person name="Adriaenssens E.M."/>
            <person name="Foster-Nyarko E."/>
            <person name="Jarju S."/>
            <person name="Secka A."/>
            <person name="Antonio M."/>
            <person name="Oren A."/>
            <person name="Chaudhuri R.R."/>
            <person name="La Ragione R."/>
            <person name="Hildebrand F."/>
            <person name="Pallen M.J."/>
        </authorList>
    </citation>
    <scope>NUCLEOTIDE SEQUENCE</scope>
    <source>
        <strain evidence="12">ChiGjej1B1-1692</strain>
    </source>
</reference>
<dbReference type="InterPro" id="IPR036388">
    <property type="entry name" value="WH-like_DNA-bd_sf"/>
</dbReference>
<dbReference type="GO" id="GO:0005829">
    <property type="term" value="C:cytosol"/>
    <property type="evidence" value="ECO:0007669"/>
    <property type="project" value="TreeGrafter"/>
</dbReference>
<dbReference type="PROSITE" id="PS50110">
    <property type="entry name" value="RESPONSE_REGULATORY"/>
    <property type="match status" value="1"/>
</dbReference>
<accession>A0A9D2NTC1</accession>
<evidence type="ECO:0000256" key="2">
    <source>
        <dbReference type="ARBA" id="ARBA00022553"/>
    </source>
</evidence>
<dbReference type="SUPFAM" id="SSF52172">
    <property type="entry name" value="CheY-like"/>
    <property type="match status" value="1"/>
</dbReference>
<evidence type="ECO:0000256" key="4">
    <source>
        <dbReference type="ARBA" id="ARBA00023015"/>
    </source>
</evidence>
<dbReference type="InterPro" id="IPR039420">
    <property type="entry name" value="WalR-like"/>
</dbReference>
<feature type="domain" description="Response regulatory" evidence="10">
    <location>
        <begin position="1"/>
        <end position="86"/>
    </location>
</feature>
<dbReference type="PROSITE" id="PS51755">
    <property type="entry name" value="OMPR_PHOB"/>
    <property type="match status" value="1"/>
</dbReference>
<dbReference type="Pfam" id="PF00072">
    <property type="entry name" value="Response_reg"/>
    <property type="match status" value="1"/>
</dbReference>
<evidence type="ECO:0000256" key="3">
    <source>
        <dbReference type="ARBA" id="ARBA00023012"/>
    </source>
</evidence>
<dbReference type="InterPro" id="IPR011006">
    <property type="entry name" value="CheY-like_superfamily"/>
</dbReference>
<keyword evidence="6" id="KW-0804">Transcription</keyword>
<evidence type="ECO:0000259" key="10">
    <source>
        <dbReference type="PROSITE" id="PS50110"/>
    </source>
</evidence>
<evidence type="ECO:0000313" key="13">
    <source>
        <dbReference type="Proteomes" id="UP000823894"/>
    </source>
</evidence>
<dbReference type="GO" id="GO:0032993">
    <property type="term" value="C:protein-DNA complex"/>
    <property type="evidence" value="ECO:0007669"/>
    <property type="project" value="TreeGrafter"/>
</dbReference>
<dbReference type="GO" id="GO:0000156">
    <property type="term" value="F:phosphorelay response regulator activity"/>
    <property type="evidence" value="ECO:0007669"/>
    <property type="project" value="TreeGrafter"/>
</dbReference>
<protein>
    <recommendedName>
        <fullName evidence="1">Stage 0 sporulation protein A homolog</fullName>
    </recommendedName>
</protein>
<dbReference type="Gene3D" id="1.10.10.10">
    <property type="entry name" value="Winged helix-like DNA-binding domain superfamily/Winged helix DNA-binding domain"/>
    <property type="match status" value="1"/>
</dbReference>
<feature type="domain" description="OmpR/PhoB-type" evidence="11">
    <location>
        <begin position="93"/>
        <end position="191"/>
    </location>
</feature>
<evidence type="ECO:0000256" key="8">
    <source>
        <dbReference type="PROSITE-ProRule" id="PRU00169"/>
    </source>
</evidence>
<reference evidence="12" key="2">
    <citation type="submission" date="2021-04" db="EMBL/GenBank/DDBJ databases">
        <authorList>
            <person name="Gilroy R."/>
        </authorList>
    </citation>
    <scope>NUCLEOTIDE SEQUENCE</scope>
    <source>
        <strain evidence="12">ChiGjej1B1-1692</strain>
    </source>
</reference>
<organism evidence="12 13">
    <name type="scientific">Candidatus Mediterraneibacter faecigallinarum</name>
    <dbReference type="NCBI Taxonomy" id="2838669"/>
    <lineage>
        <taxon>Bacteria</taxon>
        <taxon>Bacillati</taxon>
        <taxon>Bacillota</taxon>
        <taxon>Clostridia</taxon>
        <taxon>Lachnospirales</taxon>
        <taxon>Lachnospiraceae</taxon>
        <taxon>Mediterraneibacter</taxon>
    </lineage>
</organism>
<keyword evidence="2 8" id="KW-0597">Phosphoprotein</keyword>
<evidence type="ECO:0000256" key="1">
    <source>
        <dbReference type="ARBA" id="ARBA00018672"/>
    </source>
</evidence>
<comment type="function">
    <text evidence="7">May play the central regulatory role in sporulation. It may be an element of the effector pathway responsible for the activation of sporulation genes in response to nutritional stress. Spo0A may act in concert with spo0H (a sigma factor) to control the expression of some genes that are critical to the sporulation process.</text>
</comment>